<dbReference type="GO" id="GO:0046872">
    <property type="term" value="F:metal ion binding"/>
    <property type="evidence" value="ECO:0007669"/>
    <property type="project" value="UniProtKB-KW"/>
</dbReference>
<dbReference type="PANTHER" id="PTHR46470:SF2">
    <property type="entry name" value="GLYCERALDEHYDE 3-PHOSPHATE PHOSPHATASE"/>
    <property type="match status" value="1"/>
</dbReference>
<proteinExistence type="predicted"/>
<evidence type="ECO:0000256" key="1">
    <source>
        <dbReference type="ARBA" id="ARBA00001946"/>
    </source>
</evidence>
<reference evidence="5 6" key="1">
    <citation type="submission" date="2018-08" db="EMBL/GenBank/DDBJ databases">
        <title>A genome reference for cultivated species of the human gut microbiota.</title>
        <authorList>
            <person name="Zou Y."/>
            <person name="Xue W."/>
            <person name="Luo G."/>
        </authorList>
    </citation>
    <scope>NUCLEOTIDE SEQUENCE [LARGE SCALE GENOMIC DNA]</scope>
    <source>
        <strain evidence="5 6">AF37-2AT</strain>
    </source>
</reference>
<dbReference type="Pfam" id="PF13419">
    <property type="entry name" value="HAD_2"/>
    <property type="match status" value="1"/>
</dbReference>
<dbReference type="NCBIfam" id="TIGR01549">
    <property type="entry name" value="HAD-SF-IA-v1"/>
    <property type="match status" value="1"/>
</dbReference>
<gene>
    <name evidence="5" type="ORF">DW016_01110</name>
</gene>
<evidence type="ECO:0000313" key="6">
    <source>
        <dbReference type="Proteomes" id="UP000261080"/>
    </source>
</evidence>
<dbReference type="NCBIfam" id="TIGR01509">
    <property type="entry name" value="HAD-SF-IA-v3"/>
    <property type="match status" value="1"/>
</dbReference>
<keyword evidence="4" id="KW-0460">Magnesium</keyword>
<dbReference type="InterPro" id="IPR051400">
    <property type="entry name" value="HAD-like_hydrolase"/>
</dbReference>
<dbReference type="OrthoDB" id="9131041at2"/>
<dbReference type="SUPFAM" id="SSF56784">
    <property type="entry name" value="HAD-like"/>
    <property type="match status" value="1"/>
</dbReference>
<name>A0A3E3K5N5_9FIRM</name>
<evidence type="ECO:0000256" key="2">
    <source>
        <dbReference type="ARBA" id="ARBA00022723"/>
    </source>
</evidence>
<keyword evidence="6" id="KW-1185">Reference proteome</keyword>
<dbReference type="Gene3D" id="1.10.150.240">
    <property type="entry name" value="Putative phosphatase, domain 2"/>
    <property type="match status" value="1"/>
</dbReference>
<evidence type="ECO:0000256" key="3">
    <source>
        <dbReference type="ARBA" id="ARBA00022801"/>
    </source>
</evidence>
<dbReference type="RefSeq" id="WP_024732677.1">
    <property type="nucleotide sequence ID" value="NZ_CALBAT010000003.1"/>
</dbReference>
<dbReference type="Gene3D" id="3.40.50.1000">
    <property type="entry name" value="HAD superfamily/HAD-like"/>
    <property type="match status" value="1"/>
</dbReference>
<keyword evidence="3 5" id="KW-0378">Hydrolase</keyword>
<dbReference type="SFLD" id="SFLDS00003">
    <property type="entry name" value="Haloacid_Dehalogenase"/>
    <property type="match status" value="1"/>
</dbReference>
<dbReference type="InterPro" id="IPR041492">
    <property type="entry name" value="HAD_2"/>
</dbReference>
<dbReference type="InterPro" id="IPR023198">
    <property type="entry name" value="PGP-like_dom2"/>
</dbReference>
<dbReference type="AlphaFoldDB" id="A0A3E3K5N5"/>
<accession>A0A3E3K5N5</accession>
<dbReference type="GO" id="GO:0044281">
    <property type="term" value="P:small molecule metabolic process"/>
    <property type="evidence" value="ECO:0007669"/>
    <property type="project" value="UniProtKB-ARBA"/>
</dbReference>
<comment type="caution">
    <text evidence="5">The sequence shown here is derived from an EMBL/GenBank/DDBJ whole genome shotgun (WGS) entry which is preliminary data.</text>
</comment>
<dbReference type="SFLD" id="SFLDG01129">
    <property type="entry name" value="C1.5:_HAD__Beta-PGM__Phosphata"/>
    <property type="match status" value="1"/>
</dbReference>
<dbReference type="InterPro" id="IPR036412">
    <property type="entry name" value="HAD-like_sf"/>
</dbReference>
<keyword evidence="2" id="KW-0479">Metal-binding</keyword>
<evidence type="ECO:0000256" key="4">
    <source>
        <dbReference type="ARBA" id="ARBA00022842"/>
    </source>
</evidence>
<dbReference type="InterPro" id="IPR023214">
    <property type="entry name" value="HAD_sf"/>
</dbReference>
<dbReference type="InterPro" id="IPR006549">
    <property type="entry name" value="HAD-SF_hydro_IIIA"/>
</dbReference>
<dbReference type="InterPro" id="IPR006439">
    <property type="entry name" value="HAD-SF_hydro_IA"/>
</dbReference>
<evidence type="ECO:0000313" key="5">
    <source>
        <dbReference type="EMBL" id="RGE89902.1"/>
    </source>
</evidence>
<comment type="cofactor">
    <cofactor evidence="1">
        <name>Mg(2+)</name>
        <dbReference type="ChEBI" id="CHEBI:18420"/>
    </cofactor>
</comment>
<dbReference type="Proteomes" id="UP000261080">
    <property type="component" value="Unassembled WGS sequence"/>
</dbReference>
<sequence>MFGIIEWIFFDVGSTLVDEHLVYEHIFRDIAEFTKLDYTFIYDEALEFYKQNKKGDIELGIKYHLPKRKWYIEDEILYKDVPYCLEILNKKYRIGVIANQSLGTKSRLEKWGIMKYIDLVIASAEEGVSKPNPKIFEIALQRAKCEANKAIMIGDRIDNDIMPAKKMGMRTIWIKQGFGGYWQITGDDEKPDYIVKNIIEICSCL</sequence>
<dbReference type="NCBIfam" id="TIGR01662">
    <property type="entry name" value="HAD-SF-IIIA"/>
    <property type="match status" value="1"/>
</dbReference>
<dbReference type="EMBL" id="QVLX01000001">
    <property type="protein sequence ID" value="RGE89902.1"/>
    <property type="molecule type" value="Genomic_DNA"/>
</dbReference>
<dbReference type="GO" id="GO:0016791">
    <property type="term" value="F:phosphatase activity"/>
    <property type="evidence" value="ECO:0007669"/>
    <property type="project" value="TreeGrafter"/>
</dbReference>
<organism evidence="5 6">
    <name type="scientific">Sellimonas intestinalis</name>
    <dbReference type="NCBI Taxonomy" id="1653434"/>
    <lineage>
        <taxon>Bacteria</taxon>
        <taxon>Bacillati</taxon>
        <taxon>Bacillota</taxon>
        <taxon>Clostridia</taxon>
        <taxon>Lachnospirales</taxon>
        <taxon>Lachnospiraceae</taxon>
        <taxon>Sellimonas</taxon>
    </lineage>
</organism>
<dbReference type="PANTHER" id="PTHR46470">
    <property type="entry name" value="N-ACYLNEURAMINATE-9-PHOSPHATASE"/>
    <property type="match status" value="1"/>
</dbReference>
<protein>
    <submittedName>
        <fullName evidence="5">HAD family hydrolase</fullName>
    </submittedName>
</protein>